<reference evidence="6" key="1">
    <citation type="journal article" date="2020" name="Stud. Mycol.">
        <title>101 Dothideomycetes genomes: a test case for predicting lifestyles and emergence of pathogens.</title>
        <authorList>
            <person name="Haridas S."/>
            <person name="Albert R."/>
            <person name="Binder M."/>
            <person name="Bloem J."/>
            <person name="Labutti K."/>
            <person name="Salamov A."/>
            <person name="Andreopoulos B."/>
            <person name="Baker S."/>
            <person name="Barry K."/>
            <person name="Bills G."/>
            <person name="Bluhm B."/>
            <person name="Cannon C."/>
            <person name="Castanera R."/>
            <person name="Culley D."/>
            <person name="Daum C."/>
            <person name="Ezra D."/>
            <person name="Gonzalez J."/>
            <person name="Henrissat B."/>
            <person name="Kuo A."/>
            <person name="Liang C."/>
            <person name="Lipzen A."/>
            <person name="Lutzoni F."/>
            <person name="Magnuson J."/>
            <person name="Mondo S."/>
            <person name="Nolan M."/>
            <person name="Ohm R."/>
            <person name="Pangilinan J."/>
            <person name="Park H.-J."/>
            <person name="Ramirez L."/>
            <person name="Alfaro M."/>
            <person name="Sun H."/>
            <person name="Tritt A."/>
            <person name="Yoshinaga Y."/>
            <person name="Zwiers L.-H."/>
            <person name="Turgeon B."/>
            <person name="Goodwin S."/>
            <person name="Spatafora J."/>
            <person name="Crous P."/>
            <person name="Grigoriev I."/>
        </authorList>
    </citation>
    <scope>NUCLEOTIDE SEQUENCE</scope>
    <source>
        <strain evidence="6">CBS 690.94</strain>
    </source>
</reference>
<accession>A0A9P4U956</accession>
<keyword evidence="2" id="KW-0285">Flavoprotein</keyword>
<evidence type="ECO:0000256" key="3">
    <source>
        <dbReference type="ARBA" id="ARBA00022827"/>
    </source>
</evidence>
<keyword evidence="3" id="KW-0274">FAD</keyword>
<dbReference type="InterPro" id="IPR016169">
    <property type="entry name" value="FAD-bd_PCMH_sub2"/>
</dbReference>
<sequence length="360" mass="40274">MLMQVVSAQEVSALIERLRPKLVARKVSLTIKGTGHTPFAGAANIQDGITIATQGLKGIQLAENKEYVTIGAGDKWRSVYTELEKYKWWSRWQGGGMSFYSTRHGFACDSVLDFEVVLASGDIVHANAKENTDLFTFPSSTIWGGVAYYMPHSFGQLIDATTHIMLSSGYGFGYHVSTCCMYHLKEDTDAPALQRFRLLPSLIKRDSTLQTGKQMDFCYELSKFTQDGSNVSLMKELHQVWLQILGPLRQLKGFIFSFGYFPFIKALLENSKKAGDNAKAIDPADGPLAVDELLRRIKKIAAGKGLLQRYIFTNYGYHKDDVLAGHGEKRVRRMKDVSRKYDPDDILQKSVLGGFNISKS</sequence>
<keyword evidence="7" id="KW-1185">Reference proteome</keyword>
<dbReference type="InterPro" id="IPR050416">
    <property type="entry name" value="FAD-linked_Oxidoreductase"/>
</dbReference>
<evidence type="ECO:0000259" key="5">
    <source>
        <dbReference type="Pfam" id="PF01565"/>
    </source>
</evidence>
<evidence type="ECO:0000313" key="6">
    <source>
        <dbReference type="EMBL" id="KAF2440843.1"/>
    </source>
</evidence>
<dbReference type="GO" id="GO:0050660">
    <property type="term" value="F:flavin adenine dinucleotide binding"/>
    <property type="evidence" value="ECO:0007669"/>
    <property type="project" value="InterPro"/>
</dbReference>
<dbReference type="EMBL" id="MU001506">
    <property type="protein sequence ID" value="KAF2440843.1"/>
    <property type="molecule type" value="Genomic_DNA"/>
</dbReference>
<evidence type="ECO:0000256" key="2">
    <source>
        <dbReference type="ARBA" id="ARBA00022630"/>
    </source>
</evidence>
<dbReference type="Proteomes" id="UP000799764">
    <property type="component" value="Unassembled WGS sequence"/>
</dbReference>
<evidence type="ECO:0000256" key="1">
    <source>
        <dbReference type="ARBA" id="ARBA00005466"/>
    </source>
</evidence>
<dbReference type="PANTHER" id="PTHR42973">
    <property type="entry name" value="BINDING OXIDOREDUCTASE, PUTATIVE (AFU_ORTHOLOGUE AFUA_1G17690)-RELATED"/>
    <property type="match status" value="1"/>
</dbReference>
<keyword evidence="4" id="KW-0560">Oxidoreductase</keyword>
<dbReference type="Gene3D" id="3.30.465.10">
    <property type="match status" value="1"/>
</dbReference>
<dbReference type="OrthoDB" id="2151789at2759"/>
<dbReference type="PANTHER" id="PTHR42973:SF22">
    <property type="entry name" value="FAD-BINDING PCMH-TYPE DOMAIN-CONTAINING PROTEIN-RELATED"/>
    <property type="match status" value="1"/>
</dbReference>
<dbReference type="AlphaFoldDB" id="A0A9P4U956"/>
<dbReference type="GO" id="GO:0016491">
    <property type="term" value="F:oxidoreductase activity"/>
    <property type="evidence" value="ECO:0007669"/>
    <property type="project" value="UniProtKB-KW"/>
</dbReference>
<comment type="caution">
    <text evidence="6">The sequence shown here is derived from an EMBL/GenBank/DDBJ whole genome shotgun (WGS) entry which is preliminary data.</text>
</comment>
<evidence type="ECO:0000256" key="4">
    <source>
        <dbReference type="ARBA" id="ARBA00023002"/>
    </source>
</evidence>
<organism evidence="6 7">
    <name type="scientific">Karstenula rhodostoma CBS 690.94</name>
    <dbReference type="NCBI Taxonomy" id="1392251"/>
    <lineage>
        <taxon>Eukaryota</taxon>
        <taxon>Fungi</taxon>
        <taxon>Dikarya</taxon>
        <taxon>Ascomycota</taxon>
        <taxon>Pezizomycotina</taxon>
        <taxon>Dothideomycetes</taxon>
        <taxon>Pleosporomycetidae</taxon>
        <taxon>Pleosporales</taxon>
        <taxon>Massarineae</taxon>
        <taxon>Didymosphaeriaceae</taxon>
        <taxon>Karstenula</taxon>
    </lineage>
</organism>
<evidence type="ECO:0000313" key="7">
    <source>
        <dbReference type="Proteomes" id="UP000799764"/>
    </source>
</evidence>
<dbReference type="InterPro" id="IPR006094">
    <property type="entry name" value="Oxid_FAD_bind_N"/>
</dbReference>
<comment type="similarity">
    <text evidence="1">Belongs to the oxygen-dependent FAD-linked oxidoreductase family.</text>
</comment>
<dbReference type="Pfam" id="PF01565">
    <property type="entry name" value="FAD_binding_4"/>
    <property type="match status" value="1"/>
</dbReference>
<gene>
    <name evidence="6" type="ORF">P171DRAFT_456869</name>
</gene>
<feature type="domain" description="FAD linked oxidase N-terminal" evidence="5">
    <location>
        <begin position="5"/>
        <end position="126"/>
    </location>
</feature>
<proteinExistence type="inferred from homology"/>
<protein>
    <submittedName>
        <fullName evidence="6">FAD-binding domain-containing protein</fullName>
    </submittedName>
</protein>
<name>A0A9P4U956_9PLEO</name>
<dbReference type="SUPFAM" id="SSF56176">
    <property type="entry name" value="FAD-binding/transporter-associated domain-like"/>
    <property type="match status" value="1"/>
</dbReference>
<dbReference type="InterPro" id="IPR036318">
    <property type="entry name" value="FAD-bd_PCMH-like_sf"/>
</dbReference>